<evidence type="ECO:0000256" key="1">
    <source>
        <dbReference type="SAM" id="Phobius"/>
    </source>
</evidence>
<sequence>MAILIAISPYLFYLYESFPNNNVWTTRFFDFKTEFYPSLYVAAWTIINKLVPLMLLTIWFFTCKHWWYHVILIPISMYILQLLSSINAEVQYVDEFEIYYIIPVMMIVIPIVYIVRLKLVDKYVHGIDMDKINKELKAYKEKENKP</sequence>
<dbReference type="STRING" id="555500.I215_03765"/>
<evidence type="ECO:0000313" key="3">
    <source>
        <dbReference type="Proteomes" id="UP000007364"/>
    </source>
</evidence>
<dbReference type="eggNOG" id="ENOG50305MH">
    <property type="taxonomic scope" value="Bacteria"/>
</dbReference>
<feature type="transmembrane region" description="Helical" evidence="1">
    <location>
        <begin position="39"/>
        <end position="61"/>
    </location>
</feature>
<keyword evidence="1" id="KW-0472">Membrane</keyword>
<keyword evidence="1" id="KW-0812">Transmembrane</keyword>
<proteinExistence type="predicted"/>
<feature type="transmembrane region" description="Helical" evidence="1">
    <location>
        <begin position="66"/>
        <end position="86"/>
    </location>
</feature>
<accession>K2PTV0</accession>
<feature type="transmembrane region" description="Helical" evidence="1">
    <location>
        <begin position="98"/>
        <end position="115"/>
    </location>
</feature>
<dbReference type="AlphaFoldDB" id="K2PTV0"/>
<protein>
    <submittedName>
        <fullName evidence="2">Uncharacterized protein</fullName>
    </submittedName>
</protein>
<evidence type="ECO:0000313" key="2">
    <source>
        <dbReference type="EMBL" id="EKF56030.1"/>
    </source>
</evidence>
<dbReference type="EMBL" id="AMSG01000003">
    <property type="protein sequence ID" value="EKF56030.1"/>
    <property type="molecule type" value="Genomic_DNA"/>
</dbReference>
<gene>
    <name evidence="2" type="ORF">I215_03765</name>
</gene>
<keyword evidence="3" id="KW-1185">Reference proteome</keyword>
<keyword evidence="1" id="KW-1133">Transmembrane helix</keyword>
<dbReference type="Proteomes" id="UP000007364">
    <property type="component" value="Unassembled WGS sequence"/>
</dbReference>
<comment type="caution">
    <text evidence="2">The sequence shown here is derived from an EMBL/GenBank/DDBJ whole genome shotgun (WGS) entry which is preliminary data.</text>
</comment>
<name>K2PTV0_9FLAO</name>
<reference evidence="2 3" key="1">
    <citation type="journal article" date="2012" name="J. Bacteriol.">
        <title>Genome Sequence of Galbibacter marinum Type Strain ck-I2-15.</title>
        <authorList>
            <person name="Lai Q."/>
            <person name="Li C."/>
            <person name="Shao Z."/>
        </authorList>
    </citation>
    <scope>NUCLEOTIDE SEQUENCE [LARGE SCALE GENOMIC DNA]</scope>
    <source>
        <strain evidence="3">ck-I2-15</strain>
    </source>
</reference>
<organism evidence="2 3">
    <name type="scientific">Galbibacter marinus</name>
    <dbReference type="NCBI Taxonomy" id="555500"/>
    <lineage>
        <taxon>Bacteria</taxon>
        <taxon>Pseudomonadati</taxon>
        <taxon>Bacteroidota</taxon>
        <taxon>Flavobacteriia</taxon>
        <taxon>Flavobacteriales</taxon>
        <taxon>Flavobacteriaceae</taxon>
        <taxon>Galbibacter</taxon>
    </lineage>
</organism>